<dbReference type="InterPro" id="IPR023214">
    <property type="entry name" value="HAD_sf"/>
</dbReference>
<name>A0A3S3UD23_9RHOB</name>
<dbReference type="Gene3D" id="3.40.50.1000">
    <property type="entry name" value="HAD superfamily/HAD-like"/>
    <property type="match status" value="1"/>
</dbReference>
<dbReference type="InterPro" id="IPR023198">
    <property type="entry name" value="PGP-like_dom2"/>
</dbReference>
<evidence type="ECO:0000256" key="3">
    <source>
        <dbReference type="ARBA" id="ARBA00022723"/>
    </source>
</evidence>
<protein>
    <submittedName>
        <fullName evidence="5">HAD family phosphatase</fullName>
    </submittedName>
</protein>
<dbReference type="OrthoDB" id="9797743at2"/>
<dbReference type="Pfam" id="PF13419">
    <property type="entry name" value="HAD_2"/>
    <property type="match status" value="1"/>
</dbReference>
<keyword evidence="3" id="KW-0479">Metal-binding</keyword>
<dbReference type="NCBIfam" id="TIGR01509">
    <property type="entry name" value="HAD-SF-IA-v3"/>
    <property type="match status" value="1"/>
</dbReference>
<keyword evidence="6" id="KW-1185">Reference proteome</keyword>
<comment type="cofactor">
    <cofactor evidence="1">
        <name>Mg(2+)</name>
        <dbReference type="ChEBI" id="CHEBI:18420"/>
    </cofactor>
</comment>
<accession>A0A3S3UD23</accession>
<evidence type="ECO:0000313" key="5">
    <source>
        <dbReference type="EMBL" id="RWY41588.1"/>
    </source>
</evidence>
<evidence type="ECO:0000313" key="6">
    <source>
        <dbReference type="Proteomes" id="UP000287168"/>
    </source>
</evidence>
<dbReference type="PANTHER" id="PTHR46193">
    <property type="entry name" value="6-PHOSPHOGLUCONATE PHOSPHATASE"/>
    <property type="match status" value="1"/>
</dbReference>
<dbReference type="SFLD" id="SFLDG01129">
    <property type="entry name" value="C1.5:_HAD__Beta-PGM__Phosphata"/>
    <property type="match status" value="1"/>
</dbReference>
<dbReference type="Proteomes" id="UP000287168">
    <property type="component" value="Unassembled WGS sequence"/>
</dbReference>
<keyword evidence="4" id="KW-0460">Magnesium</keyword>
<dbReference type="Gene3D" id="1.10.150.240">
    <property type="entry name" value="Putative phosphatase, domain 2"/>
    <property type="match status" value="1"/>
</dbReference>
<dbReference type="GO" id="GO:0003824">
    <property type="term" value="F:catalytic activity"/>
    <property type="evidence" value="ECO:0007669"/>
    <property type="project" value="UniProtKB-ARBA"/>
</dbReference>
<organism evidence="5 6">
    <name type="scientific">Falsigemmobacter intermedius</name>
    <dbReference type="NCBI Taxonomy" id="1553448"/>
    <lineage>
        <taxon>Bacteria</taxon>
        <taxon>Pseudomonadati</taxon>
        <taxon>Pseudomonadota</taxon>
        <taxon>Alphaproteobacteria</taxon>
        <taxon>Rhodobacterales</taxon>
        <taxon>Paracoccaceae</taxon>
        <taxon>Falsigemmobacter</taxon>
    </lineage>
</organism>
<dbReference type="GO" id="GO:0046872">
    <property type="term" value="F:metal ion binding"/>
    <property type="evidence" value="ECO:0007669"/>
    <property type="project" value="UniProtKB-KW"/>
</dbReference>
<dbReference type="EMBL" id="SBLC01000010">
    <property type="protein sequence ID" value="RWY41588.1"/>
    <property type="molecule type" value="Genomic_DNA"/>
</dbReference>
<dbReference type="SUPFAM" id="SSF56784">
    <property type="entry name" value="HAD-like"/>
    <property type="match status" value="1"/>
</dbReference>
<dbReference type="InterPro" id="IPR041492">
    <property type="entry name" value="HAD_2"/>
</dbReference>
<dbReference type="InterPro" id="IPR051600">
    <property type="entry name" value="Beta-PGM-like"/>
</dbReference>
<comment type="caution">
    <text evidence="5">The sequence shown here is derived from an EMBL/GenBank/DDBJ whole genome shotgun (WGS) entry which is preliminary data.</text>
</comment>
<dbReference type="AlphaFoldDB" id="A0A3S3UD23"/>
<dbReference type="InterPro" id="IPR006439">
    <property type="entry name" value="HAD-SF_hydro_IA"/>
</dbReference>
<evidence type="ECO:0000256" key="4">
    <source>
        <dbReference type="ARBA" id="ARBA00022842"/>
    </source>
</evidence>
<evidence type="ECO:0000256" key="1">
    <source>
        <dbReference type="ARBA" id="ARBA00001946"/>
    </source>
</evidence>
<dbReference type="RefSeq" id="WP_128488365.1">
    <property type="nucleotide sequence ID" value="NZ_JBHLXB010000007.1"/>
</dbReference>
<dbReference type="SFLD" id="SFLDS00003">
    <property type="entry name" value="Haloacid_Dehalogenase"/>
    <property type="match status" value="1"/>
</dbReference>
<comment type="similarity">
    <text evidence="2">Belongs to the HAD-like hydrolase superfamily. CbbY/CbbZ/Gph/YieH family.</text>
</comment>
<dbReference type="InterPro" id="IPR036412">
    <property type="entry name" value="HAD-like_sf"/>
</dbReference>
<evidence type="ECO:0000256" key="2">
    <source>
        <dbReference type="ARBA" id="ARBA00006171"/>
    </source>
</evidence>
<sequence length="224" mass="23781">MTAVKAVLFDCDGVLLDTEPPGCAALAQALTEAGWPMKTEEARRIFSGKAASDTLLWLEAAGLPAAAVFARSDAILFDGFTRHIPLIDGIEAVLADFDLQMAVCSNASKKRLDLSLCRTPLAARFGRHIWSADHVTNPKPAPDLALHACREFGIAPAQALFIDDNYHGIHCAKAAGCVAVGFIAPSDSRPDHGKTLRDAGADYVVHGMGEFHALLASLTFASVE</sequence>
<proteinExistence type="inferred from homology"/>
<gene>
    <name evidence="5" type="ORF">EP867_09110</name>
</gene>
<reference evidence="5 6" key="1">
    <citation type="journal article" date="2015" name="Int. J. Syst. Evol. Microbiol.">
        <title>Gemmobacter intermedius sp. nov., isolated from a white stork (Ciconia ciconia).</title>
        <authorList>
            <person name="Kampfer P."/>
            <person name="Jerzak L."/>
            <person name="Wilharm G."/>
            <person name="Golke J."/>
            <person name="Busse H.J."/>
            <person name="Glaeser S.P."/>
        </authorList>
    </citation>
    <scope>NUCLEOTIDE SEQUENCE [LARGE SCALE GENOMIC DNA]</scope>
    <source>
        <strain evidence="5 6">119/4</strain>
    </source>
</reference>
<dbReference type="PANTHER" id="PTHR46193:SF10">
    <property type="entry name" value="6-PHOSPHOGLUCONATE PHOSPHATASE"/>
    <property type="match status" value="1"/>
</dbReference>